<gene>
    <name evidence="2" type="ORF">GCM10009817_12710</name>
</gene>
<reference evidence="2 3" key="1">
    <citation type="journal article" date="2019" name="Int. J. Syst. Evol. Microbiol.">
        <title>The Global Catalogue of Microorganisms (GCM) 10K type strain sequencing project: providing services to taxonomists for standard genome sequencing and annotation.</title>
        <authorList>
            <consortium name="The Broad Institute Genomics Platform"/>
            <consortium name="The Broad Institute Genome Sequencing Center for Infectious Disease"/>
            <person name="Wu L."/>
            <person name="Ma J."/>
        </authorList>
    </citation>
    <scope>NUCLEOTIDE SEQUENCE [LARGE SCALE GENOMIC DNA]</scope>
    <source>
        <strain evidence="2 3">JCM 15628</strain>
    </source>
</reference>
<proteinExistence type="predicted"/>
<protein>
    <submittedName>
        <fullName evidence="2">Uncharacterized protein</fullName>
    </submittedName>
</protein>
<dbReference type="EMBL" id="BAAAPU010000004">
    <property type="protein sequence ID" value="GAA1973991.1"/>
    <property type="molecule type" value="Genomic_DNA"/>
</dbReference>
<evidence type="ECO:0000313" key="2">
    <source>
        <dbReference type="EMBL" id="GAA1973991.1"/>
    </source>
</evidence>
<feature type="compositionally biased region" description="Basic residues" evidence="1">
    <location>
        <begin position="84"/>
        <end position="96"/>
    </location>
</feature>
<accession>A0ABN2RSG2</accession>
<dbReference type="Proteomes" id="UP001500013">
    <property type="component" value="Unassembled WGS sequence"/>
</dbReference>
<name>A0ABN2RSG2_9MICO</name>
<keyword evidence="3" id="KW-1185">Reference proteome</keyword>
<feature type="region of interest" description="Disordered" evidence="1">
    <location>
        <begin position="77"/>
        <end position="132"/>
    </location>
</feature>
<comment type="caution">
    <text evidence="2">The sequence shown here is derived from an EMBL/GenBank/DDBJ whole genome shotgun (WGS) entry which is preliminary data.</text>
</comment>
<organism evidence="2 3">
    <name type="scientific">Terrabacter lapilli</name>
    <dbReference type="NCBI Taxonomy" id="436231"/>
    <lineage>
        <taxon>Bacteria</taxon>
        <taxon>Bacillati</taxon>
        <taxon>Actinomycetota</taxon>
        <taxon>Actinomycetes</taxon>
        <taxon>Micrococcales</taxon>
        <taxon>Intrasporangiaceae</taxon>
        <taxon>Terrabacter</taxon>
    </lineage>
</organism>
<evidence type="ECO:0000256" key="1">
    <source>
        <dbReference type="SAM" id="MobiDB-lite"/>
    </source>
</evidence>
<evidence type="ECO:0000313" key="3">
    <source>
        <dbReference type="Proteomes" id="UP001500013"/>
    </source>
</evidence>
<sequence length="132" mass="14316">MRRHPGRGQGPACPCGWPDWPGPESYAYYRLADEVARLRLVLFHRLEPLEVRAADSTGRVETIHTSTNRDVVALRAAGMTGSGRPKRSPSRTRVGRSRVGDEAPVHDIGQPPREAGAVKVPGELPSSTAASR</sequence>